<evidence type="ECO:0000313" key="4">
    <source>
        <dbReference type="Proteomes" id="UP000293781"/>
    </source>
</evidence>
<dbReference type="OrthoDB" id="4266042at2"/>
<evidence type="ECO:0000313" key="3">
    <source>
        <dbReference type="EMBL" id="RZT83003.1"/>
    </source>
</evidence>
<dbReference type="InterPro" id="IPR016032">
    <property type="entry name" value="Sig_transdc_resp-reg_C-effctor"/>
</dbReference>
<protein>
    <submittedName>
        <fullName evidence="3">Regulatory LuxR family protein</fullName>
    </submittedName>
</protein>
<dbReference type="PANTHER" id="PTHR34293">
    <property type="entry name" value="HTH-TYPE TRANSCRIPTIONAL REGULATOR TRMBL2"/>
    <property type="match status" value="1"/>
</dbReference>
<dbReference type="PANTHER" id="PTHR34293:SF1">
    <property type="entry name" value="HTH-TYPE TRANSCRIPTIONAL REGULATOR TRMBL2"/>
    <property type="match status" value="1"/>
</dbReference>
<accession>A0A4Q7USR7</accession>
<dbReference type="EMBL" id="SHKK01000001">
    <property type="protein sequence ID" value="RZT83003.1"/>
    <property type="molecule type" value="Genomic_DNA"/>
</dbReference>
<name>A0A4Q7USR7_9ACTN</name>
<dbReference type="InterPro" id="IPR051797">
    <property type="entry name" value="TrmB-like"/>
</dbReference>
<dbReference type="RefSeq" id="WP_130407914.1">
    <property type="nucleotide sequence ID" value="NZ_SHKK01000001.1"/>
</dbReference>
<dbReference type="CDD" id="cd06170">
    <property type="entry name" value="LuxR_C_like"/>
    <property type="match status" value="1"/>
</dbReference>
<dbReference type="SUPFAM" id="SSF46894">
    <property type="entry name" value="C-terminal effector domain of the bipartite response regulators"/>
    <property type="match status" value="1"/>
</dbReference>
<reference evidence="3 4" key="1">
    <citation type="submission" date="2019-02" db="EMBL/GenBank/DDBJ databases">
        <title>Sequencing the genomes of 1000 actinobacteria strains.</title>
        <authorList>
            <person name="Klenk H.-P."/>
        </authorList>
    </citation>
    <scope>NUCLEOTIDE SEQUENCE [LARGE SCALE GENOMIC DNA]</scope>
    <source>
        <strain evidence="3 4">DSM 45888</strain>
    </source>
</reference>
<dbReference type="SMART" id="SM00421">
    <property type="entry name" value="HTH_LUXR"/>
    <property type="match status" value="1"/>
</dbReference>
<dbReference type="InterPro" id="IPR036388">
    <property type="entry name" value="WH-like_DNA-bd_sf"/>
</dbReference>
<dbReference type="GO" id="GO:0003677">
    <property type="term" value="F:DNA binding"/>
    <property type="evidence" value="ECO:0007669"/>
    <property type="project" value="InterPro"/>
</dbReference>
<gene>
    <name evidence="3" type="ORF">EV382_6323</name>
</gene>
<comment type="caution">
    <text evidence="3">The sequence shown here is derived from an EMBL/GenBank/DDBJ whole genome shotgun (WGS) entry which is preliminary data.</text>
</comment>
<dbReference type="InterPro" id="IPR036390">
    <property type="entry name" value="WH_DNA-bd_sf"/>
</dbReference>
<feature type="compositionally biased region" description="Gly residues" evidence="1">
    <location>
        <begin position="255"/>
        <end position="272"/>
    </location>
</feature>
<sequence length="341" mass="37212">MWRAVGVPEPDGLVYEALARRRQATLNDLLGDVALSPAQLRSALGRLVDRGLASRPPGRPARYAATSPDQVATFLIAEQERDLLRLRRHADELAKEIRQREGPGRHPAELVEVIEGVGNLRATLIRLQREARVQIRGMDRPPYLDNPAGGNTEETRQLADRALTYRVIYDRSALAIPGRMAEIWRGVQSGERARVASNVPMKMLLCDDRFALIPVLAAGQLTDAAYLIHPSSLLDALGGLFEALWERAVALNRSVGGGRGGPPGPTDGGSGPSAGEHPDRLTDRDSELLGLLAGGATDERIARTLGWSVRTVHRHVHRIMAMVGAETRFQAGMEAVRRGWV</sequence>
<dbReference type="Gene3D" id="1.10.10.10">
    <property type="entry name" value="Winged helix-like DNA-binding domain superfamily/Winged helix DNA-binding domain"/>
    <property type="match status" value="2"/>
</dbReference>
<feature type="region of interest" description="Disordered" evidence="1">
    <location>
        <begin position="255"/>
        <end position="281"/>
    </location>
</feature>
<feature type="domain" description="HTH luxR-type" evidence="2">
    <location>
        <begin position="274"/>
        <end position="339"/>
    </location>
</feature>
<dbReference type="GO" id="GO:0006355">
    <property type="term" value="P:regulation of DNA-templated transcription"/>
    <property type="evidence" value="ECO:0007669"/>
    <property type="project" value="InterPro"/>
</dbReference>
<evidence type="ECO:0000259" key="2">
    <source>
        <dbReference type="PROSITE" id="PS50043"/>
    </source>
</evidence>
<evidence type="ECO:0000256" key="1">
    <source>
        <dbReference type="SAM" id="MobiDB-lite"/>
    </source>
</evidence>
<organism evidence="3 4">
    <name type="scientific">Micromonospora violae</name>
    <dbReference type="NCBI Taxonomy" id="1278207"/>
    <lineage>
        <taxon>Bacteria</taxon>
        <taxon>Bacillati</taxon>
        <taxon>Actinomycetota</taxon>
        <taxon>Actinomycetes</taxon>
        <taxon>Micromonosporales</taxon>
        <taxon>Micromonosporaceae</taxon>
        <taxon>Micromonospora</taxon>
    </lineage>
</organism>
<dbReference type="Pfam" id="PF00196">
    <property type="entry name" value="GerE"/>
    <property type="match status" value="1"/>
</dbReference>
<dbReference type="PROSITE" id="PS50043">
    <property type="entry name" value="HTH_LUXR_2"/>
    <property type="match status" value="1"/>
</dbReference>
<proteinExistence type="predicted"/>
<dbReference type="SUPFAM" id="SSF46785">
    <property type="entry name" value="Winged helix' DNA-binding domain"/>
    <property type="match status" value="1"/>
</dbReference>
<keyword evidence="4" id="KW-1185">Reference proteome</keyword>
<dbReference type="InterPro" id="IPR000792">
    <property type="entry name" value="Tscrpt_reg_LuxR_C"/>
</dbReference>
<dbReference type="AlphaFoldDB" id="A0A4Q7USR7"/>
<dbReference type="Proteomes" id="UP000293781">
    <property type="component" value="Unassembled WGS sequence"/>
</dbReference>
<dbReference type="PRINTS" id="PR00038">
    <property type="entry name" value="HTHLUXR"/>
</dbReference>